<evidence type="ECO:0000313" key="13">
    <source>
        <dbReference type="Proteomes" id="UP000531172"/>
    </source>
</evidence>
<evidence type="ECO:0000313" key="12">
    <source>
        <dbReference type="Proteomes" id="UP000524387"/>
    </source>
</evidence>
<dbReference type="Pfam" id="PF12354">
    <property type="entry name" value="Internalin_N"/>
    <property type="match status" value="1"/>
</dbReference>
<dbReference type="InterPro" id="IPR001611">
    <property type="entry name" value="Leu-rich_rpt"/>
</dbReference>
<feature type="signal peptide" evidence="7">
    <location>
        <begin position="1"/>
        <end position="32"/>
    </location>
</feature>
<evidence type="ECO:0000259" key="9">
    <source>
        <dbReference type="Pfam" id="PF12354"/>
    </source>
</evidence>
<dbReference type="PROSITE" id="PS51450">
    <property type="entry name" value="LRR"/>
    <property type="match status" value="4"/>
</dbReference>
<dbReference type="InterPro" id="IPR014756">
    <property type="entry name" value="Ig_E-set"/>
</dbReference>
<dbReference type="Gene3D" id="3.80.10.10">
    <property type="entry name" value="Ribonuclease Inhibitor"/>
    <property type="match status" value="1"/>
</dbReference>
<dbReference type="InterPro" id="IPR025875">
    <property type="entry name" value="Leu-rich_rpt_4"/>
</dbReference>
<evidence type="ECO:0000313" key="11">
    <source>
        <dbReference type="EMBL" id="EAG9352218.1"/>
    </source>
</evidence>
<dbReference type="SUPFAM" id="SSF52058">
    <property type="entry name" value="L domain-like"/>
    <property type="match status" value="1"/>
</dbReference>
<evidence type="ECO:0000256" key="3">
    <source>
        <dbReference type="ARBA" id="ARBA00022525"/>
    </source>
</evidence>
<dbReference type="PANTHER" id="PTHR46652">
    <property type="entry name" value="LEUCINE-RICH REPEAT AND IQ DOMAIN-CONTAINING PROTEIN 1-RELATED"/>
    <property type="match status" value="1"/>
</dbReference>
<dbReference type="GO" id="GO:0005576">
    <property type="term" value="C:extracellular region"/>
    <property type="evidence" value="ECO:0007669"/>
    <property type="project" value="UniProtKB-SubCell"/>
</dbReference>
<dbReference type="PANTHER" id="PTHR46652:SF3">
    <property type="entry name" value="LEUCINE-RICH REPEAT-CONTAINING PROTEIN 9"/>
    <property type="match status" value="1"/>
</dbReference>
<protein>
    <submittedName>
        <fullName evidence="11">Leucine-rich repeat domain-containing protein</fullName>
    </submittedName>
</protein>
<evidence type="ECO:0000256" key="2">
    <source>
        <dbReference type="ARBA" id="ARBA00009432"/>
    </source>
</evidence>
<dbReference type="Pfam" id="PF08191">
    <property type="entry name" value="LRR_adjacent"/>
    <property type="match status" value="1"/>
</dbReference>
<accession>A0A823J769</accession>
<dbReference type="InterPro" id="IPR014755">
    <property type="entry name" value="Cu-Rt/internalin_Ig-like"/>
</dbReference>
<evidence type="ECO:0000256" key="1">
    <source>
        <dbReference type="ARBA" id="ARBA00004613"/>
    </source>
</evidence>
<dbReference type="EMBL" id="AABEKN010000001">
    <property type="protein sequence ID" value="EAG9352218.1"/>
    <property type="molecule type" value="Genomic_DNA"/>
</dbReference>
<reference evidence="10 13" key="1">
    <citation type="submission" date="2018-06" db="EMBL/GenBank/DDBJ databases">
        <authorList>
            <consortium name="PulseNet: The National Subtyping Network for Foodborne Disease Surveillance"/>
            <person name="Tarr C.L."/>
            <person name="Trees E."/>
            <person name="Katz L.S."/>
            <person name="Carleton-Romer H.A."/>
            <person name="Stroika S."/>
            <person name="Kucerova Z."/>
            <person name="Roache K.F."/>
            <person name="Sabol A.L."/>
            <person name="Besser J."/>
            <person name="Gerner-Smidt P."/>
        </authorList>
    </citation>
    <scope>NUCLEOTIDE SEQUENCE [LARGE SCALE GENOMIC DNA]</scope>
    <source>
        <strain evidence="10 13">PNUSAL003001</strain>
    </source>
</reference>
<dbReference type="InterPro" id="IPR032675">
    <property type="entry name" value="LRR_dom_sf"/>
</dbReference>
<sequence length="393" mass="43249">MMKIMKLITSLLLVLTVAFSIGNFTNPHPVEAEVTYTLTNPTPINEIFPDPKLAKVVADWMKQPSVTSSVTQSQLNKVGALHFTSAGVQSLEGVQYLKNLTQLFGYGNQVSDLTPLSNLTQLETLYIPKNQISDLTPIANLSTLTTLDVEFNNVQTIDQLKNLTNLIELNISANPVSDISAVKNMTQLEFLTMRDCNVSDLTPTQNLSNMMMFWAGGNHITDITPLKNMSNLLGLSLFGNNITDISVVENLTSLEDFDIKANQVKDISSLAKIPNLETVTLSFNHIIDISPLKSLTNLTRLELDNQTRVLDAVEVDDPLTLPAPVTDENGNRAKPTKVNHAGVYENGEITWLGLESNYILNYEYNLPVTIGSLTTTYSGKITQALLEKPVNPV</sequence>
<dbReference type="Proteomes" id="UP000531172">
    <property type="component" value="Unassembled WGS sequence"/>
</dbReference>
<dbReference type="SUPFAM" id="SSF81296">
    <property type="entry name" value="E set domains"/>
    <property type="match status" value="1"/>
</dbReference>
<feature type="domain" description="Internalin N-terminal" evidence="9">
    <location>
        <begin position="37"/>
        <end position="76"/>
    </location>
</feature>
<dbReference type="Pfam" id="PF12799">
    <property type="entry name" value="LRR_4"/>
    <property type="match status" value="3"/>
</dbReference>
<keyword evidence="5 7" id="KW-0732">Signal</keyword>
<feature type="non-terminal residue" evidence="11">
    <location>
        <position position="393"/>
    </location>
</feature>
<gene>
    <name evidence="10" type="ORF">CAC64_10010</name>
    <name evidence="11" type="ORF">CW895_00005</name>
</gene>
<keyword evidence="4" id="KW-0433">Leucine-rich repeat</keyword>
<proteinExistence type="inferred from homology"/>
<evidence type="ECO:0000256" key="4">
    <source>
        <dbReference type="ARBA" id="ARBA00022614"/>
    </source>
</evidence>
<dbReference type="Gene3D" id="2.60.40.1220">
    <property type="match status" value="1"/>
</dbReference>
<evidence type="ECO:0000256" key="7">
    <source>
        <dbReference type="SAM" id="SignalP"/>
    </source>
</evidence>
<dbReference type="EMBL" id="AABBWO010000005">
    <property type="protein sequence ID" value="EAG4184641.1"/>
    <property type="molecule type" value="Genomic_DNA"/>
</dbReference>
<dbReference type="InterPro" id="IPR024634">
    <property type="entry name" value="Internalin_N"/>
</dbReference>
<name>A0A823J769_LISMN</name>
<dbReference type="Proteomes" id="UP000524387">
    <property type="component" value="Unassembled WGS sequence"/>
</dbReference>
<dbReference type="InterPro" id="IPR050836">
    <property type="entry name" value="SDS22/Internalin_LRR"/>
</dbReference>
<comment type="caution">
    <text evidence="11">The sequence shown here is derived from an EMBL/GenBank/DDBJ whole genome shotgun (WGS) entry which is preliminary data.</text>
</comment>
<evidence type="ECO:0000313" key="10">
    <source>
        <dbReference type="EMBL" id="EAG4184641.1"/>
    </source>
</evidence>
<evidence type="ECO:0000256" key="6">
    <source>
        <dbReference type="ARBA" id="ARBA00022737"/>
    </source>
</evidence>
<reference evidence="11 12" key="2">
    <citation type="submission" date="2019-04" db="EMBL/GenBank/DDBJ databases">
        <authorList>
            <consortium name="GenomeTrakr network: Whole genome sequencing for foodborne pathogen traceback"/>
        </authorList>
    </citation>
    <scope>NUCLEOTIDE SEQUENCE [LARGE SCALE GENOMIC DNA]</scope>
    <source>
        <strain evidence="11 12">CFSAN072502</strain>
    </source>
</reference>
<keyword evidence="3" id="KW-0964">Secreted</keyword>
<feature type="domain" description="Internalin Ig-like inter-repeat region" evidence="8">
    <location>
        <begin position="330"/>
        <end position="385"/>
    </location>
</feature>
<dbReference type="InterPro" id="IPR012569">
    <property type="entry name" value="Inl_IR"/>
</dbReference>
<organism evidence="11 12">
    <name type="scientific">Listeria monocytogenes</name>
    <dbReference type="NCBI Taxonomy" id="1639"/>
    <lineage>
        <taxon>Bacteria</taxon>
        <taxon>Bacillati</taxon>
        <taxon>Bacillota</taxon>
        <taxon>Bacilli</taxon>
        <taxon>Bacillales</taxon>
        <taxon>Listeriaceae</taxon>
        <taxon>Listeria</taxon>
    </lineage>
</organism>
<evidence type="ECO:0000259" key="8">
    <source>
        <dbReference type="Pfam" id="PF08191"/>
    </source>
</evidence>
<comment type="similarity">
    <text evidence="2">Belongs to the internalin family.</text>
</comment>
<feature type="chain" id="PRO_5032853389" evidence="7">
    <location>
        <begin position="33"/>
        <end position="393"/>
    </location>
</feature>
<keyword evidence="6" id="KW-0677">Repeat</keyword>
<evidence type="ECO:0000256" key="5">
    <source>
        <dbReference type="ARBA" id="ARBA00022729"/>
    </source>
</evidence>
<dbReference type="AlphaFoldDB" id="A0A823J769"/>
<comment type="subcellular location">
    <subcellularLocation>
        <location evidence="1">Secreted</location>
    </subcellularLocation>
</comment>
<dbReference type="SMART" id="SM00365">
    <property type="entry name" value="LRR_SD22"/>
    <property type="match status" value="5"/>
</dbReference>